<sequence length="75" mass="8322">MNVTGKGDKIYVFFQTHVISFVDNSFANVSVQLFYDDQKINIEFFSCGTPGLRAKKNDSFDGNGSLPKPLNVNSV</sequence>
<evidence type="ECO:0000313" key="1">
    <source>
        <dbReference type="EMBL" id="AFV11125.1"/>
    </source>
</evidence>
<gene>
    <name evidence="1" type="ordered locus">Tph_c08950</name>
</gene>
<evidence type="ECO:0000313" key="2">
    <source>
        <dbReference type="Proteomes" id="UP000000467"/>
    </source>
</evidence>
<dbReference type="KEGG" id="tpz:Tph_c08950"/>
<organism evidence="1 2">
    <name type="scientific">Thermacetogenium phaeum (strain ATCC BAA-254 / DSM 26808 / PB)</name>
    <dbReference type="NCBI Taxonomy" id="1089553"/>
    <lineage>
        <taxon>Bacteria</taxon>
        <taxon>Bacillati</taxon>
        <taxon>Bacillota</taxon>
        <taxon>Clostridia</taxon>
        <taxon>Thermoanaerobacterales</taxon>
        <taxon>Thermoanaerobacteraceae</taxon>
        <taxon>Thermacetogenium</taxon>
    </lineage>
</organism>
<name>K4LGM5_THEPS</name>
<reference evidence="1 2" key="1">
    <citation type="journal article" date="2012" name="BMC Genomics">
        <title>Genome-guided analysis of physiological and morphological traits of the fermentative acetate oxidizer Thermacetogenium phaeum.</title>
        <authorList>
            <person name="Oehler D."/>
            <person name="Poehlein A."/>
            <person name="Leimbach A."/>
            <person name="Muller N."/>
            <person name="Daniel R."/>
            <person name="Gottschalk G."/>
            <person name="Schink B."/>
        </authorList>
    </citation>
    <scope>NUCLEOTIDE SEQUENCE [LARGE SCALE GENOMIC DNA]</scope>
    <source>
        <strain evidence="2">ATCC BAA-254 / DSM 26808 / PB</strain>
    </source>
</reference>
<keyword evidence="2" id="KW-1185">Reference proteome</keyword>
<dbReference type="AlphaFoldDB" id="K4LGM5"/>
<dbReference type="EMBL" id="CP003732">
    <property type="protein sequence ID" value="AFV11125.1"/>
    <property type="molecule type" value="Genomic_DNA"/>
</dbReference>
<proteinExistence type="predicted"/>
<dbReference type="HOGENOM" id="CLU_2669897_0_0_9"/>
<protein>
    <submittedName>
        <fullName evidence="1">Uncharacterized protein</fullName>
    </submittedName>
</protein>
<accession>K4LGM5</accession>
<dbReference type="Proteomes" id="UP000000467">
    <property type="component" value="Chromosome"/>
</dbReference>